<evidence type="ECO:0000313" key="1">
    <source>
        <dbReference type="EMBL" id="MBG6093401.1"/>
    </source>
</evidence>
<dbReference type="EMBL" id="JADOUA010000001">
    <property type="protein sequence ID" value="MBG6093401.1"/>
    <property type="molecule type" value="Genomic_DNA"/>
</dbReference>
<comment type="caution">
    <text evidence="1">The sequence shown here is derived from an EMBL/GenBank/DDBJ whole genome shotgun (WGS) entry which is preliminary data.</text>
</comment>
<dbReference type="AlphaFoldDB" id="A0A931DT62"/>
<keyword evidence="2" id="KW-1185">Reference proteome</keyword>
<organism evidence="1 2">
    <name type="scientific">Actinomadura viridis</name>
    <dbReference type="NCBI Taxonomy" id="58110"/>
    <lineage>
        <taxon>Bacteria</taxon>
        <taxon>Bacillati</taxon>
        <taxon>Actinomycetota</taxon>
        <taxon>Actinomycetes</taxon>
        <taxon>Streptosporangiales</taxon>
        <taxon>Thermomonosporaceae</taxon>
        <taxon>Actinomadura</taxon>
    </lineage>
</organism>
<dbReference type="RefSeq" id="WP_197015468.1">
    <property type="nucleotide sequence ID" value="NZ_BAABES010000015.1"/>
</dbReference>
<sequence length="87" mass="9846">MDLKDATRMILVESAAHPELLRVSRQSHEEIASGGRVEHTTLSWMLREAARKGVFPALKGKHGDRAFDELVTVLCREIDRQAPVVRR</sequence>
<protein>
    <submittedName>
        <fullName evidence="1">Uncharacterized protein</fullName>
    </submittedName>
</protein>
<evidence type="ECO:0000313" key="2">
    <source>
        <dbReference type="Proteomes" id="UP000614047"/>
    </source>
</evidence>
<name>A0A931DT62_9ACTN</name>
<gene>
    <name evidence="1" type="ORF">IW256_007514</name>
</gene>
<proteinExistence type="predicted"/>
<reference evidence="1" key="1">
    <citation type="submission" date="2020-11" db="EMBL/GenBank/DDBJ databases">
        <title>Sequencing the genomes of 1000 actinobacteria strains.</title>
        <authorList>
            <person name="Klenk H.-P."/>
        </authorList>
    </citation>
    <scope>NUCLEOTIDE SEQUENCE</scope>
    <source>
        <strain evidence="1">DSM 43175</strain>
    </source>
</reference>
<accession>A0A931DT62</accession>
<dbReference type="Proteomes" id="UP000614047">
    <property type="component" value="Unassembled WGS sequence"/>
</dbReference>